<dbReference type="PROSITE" id="PS50887">
    <property type="entry name" value="GGDEF"/>
    <property type="match status" value="1"/>
</dbReference>
<comment type="caution">
    <text evidence="2">The sequence shown here is derived from an EMBL/GenBank/DDBJ whole genome shotgun (WGS) entry which is preliminary data.</text>
</comment>
<accession>A0A7Y0S8P6</accession>
<dbReference type="Pfam" id="PF00990">
    <property type="entry name" value="GGDEF"/>
    <property type="match status" value="1"/>
</dbReference>
<feature type="non-terminal residue" evidence="2">
    <location>
        <position position="1"/>
    </location>
</feature>
<sequence>EVLGILLSTFTRSIHAKEAQDILDFHRFYANVIIHSLREKWVSERSDKLLNQLSYEVSHDNLTGLLNRSCLADTLETLTQQATRPFSLAYLDIDNFKSINDINGNYIGDQIIKFTAN</sequence>
<evidence type="ECO:0000313" key="2">
    <source>
        <dbReference type="EMBL" id="NMU28432.1"/>
    </source>
</evidence>
<dbReference type="NCBIfam" id="TIGR00254">
    <property type="entry name" value="GGDEF"/>
    <property type="match status" value="1"/>
</dbReference>
<dbReference type="EMBL" id="JABCLD010002024">
    <property type="protein sequence ID" value="NMU28432.1"/>
    <property type="molecule type" value="Genomic_DNA"/>
</dbReference>
<dbReference type="PANTHER" id="PTHR44757">
    <property type="entry name" value="DIGUANYLATE CYCLASE DGCP"/>
    <property type="match status" value="1"/>
</dbReference>
<evidence type="ECO:0000259" key="1">
    <source>
        <dbReference type="PROSITE" id="PS50887"/>
    </source>
</evidence>
<evidence type="ECO:0000313" key="3">
    <source>
        <dbReference type="Proteomes" id="UP000555836"/>
    </source>
</evidence>
<protein>
    <submittedName>
        <fullName evidence="2">Diguanylate cyclase</fullName>
    </submittedName>
</protein>
<organism evidence="2 3">
    <name type="scientific">Vibrio parahaemolyticus</name>
    <dbReference type="NCBI Taxonomy" id="670"/>
    <lineage>
        <taxon>Bacteria</taxon>
        <taxon>Pseudomonadati</taxon>
        <taxon>Pseudomonadota</taxon>
        <taxon>Gammaproteobacteria</taxon>
        <taxon>Vibrionales</taxon>
        <taxon>Vibrionaceae</taxon>
        <taxon>Vibrio</taxon>
    </lineage>
</organism>
<dbReference type="SUPFAM" id="SSF55073">
    <property type="entry name" value="Nucleotide cyclase"/>
    <property type="match status" value="1"/>
</dbReference>
<dbReference type="AlphaFoldDB" id="A0A7Y0S8P6"/>
<dbReference type="InterPro" id="IPR000160">
    <property type="entry name" value="GGDEF_dom"/>
</dbReference>
<dbReference type="PANTHER" id="PTHR44757:SF2">
    <property type="entry name" value="BIOFILM ARCHITECTURE MAINTENANCE PROTEIN MBAA"/>
    <property type="match status" value="1"/>
</dbReference>
<proteinExistence type="predicted"/>
<feature type="domain" description="GGDEF" evidence="1">
    <location>
        <begin position="84"/>
        <end position="117"/>
    </location>
</feature>
<gene>
    <name evidence="2" type="ORF">HKB21_22755</name>
</gene>
<dbReference type="InterPro" id="IPR043128">
    <property type="entry name" value="Rev_trsase/Diguanyl_cyclase"/>
</dbReference>
<dbReference type="Proteomes" id="UP000555836">
    <property type="component" value="Unassembled WGS sequence"/>
</dbReference>
<dbReference type="InterPro" id="IPR052155">
    <property type="entry name" value="Biofilm_reg_signaling"/>
</dbReference>
<dbReference type="Gene3D" id="3.30.70.270">
    <property type="match status" value="1"/>
</dbReference>
<dbReference type="InterPro" id="IPR029787">
    <property type="entry name" value="Nucleotide_cyclase"/>
</dbReference>
<name>A0A7Y0S8P6_VIBPH</name>
<reference evidence="2 3" key="1">
    <citation type="submission" date="2020-04" db="EMBL/GenBank/DDBJ databases">
        <title>Whole-genome sequencing of Vibrio spp. from China reveals different genetic environments of blaCTX-M-14 among diverse lineages.</title>
        <authorList>
            <person name="Zheng Z."/>
            <person name="Ye L."/>
            <person name="Chen S."/>
        </authorList>
    </citation>
    <scope>NUCLEOTIDE SEQUENCE [LARGE SCALE GENOMIC DNA]</scope>
    <source>
        <strain evidence="2 3">Vb0574</strain>
    </source>
</reference>
<feature type="non-terminal residue" evidence="2">
    <location>
        <position position="117"/>
    </location>
</feature>